<feature type="compositionally biased region" description="Polar residues" evidence="1">
    <location>
        <begin position="27"/>
        <end position="38"/>
    </location>
</feature>
<accession>A0A5B0N806</accession>
<name>A0A5B0N806_PUCGR</name>
<organism evidence="2 3">
    <name type="scientific">Puccinia graminis f. sp. tritici</name>
    <dbReference type="NCBI Taxonomy" id="56615"/>
    <lineage>
        <taxon>Eukaryota</taxon>
        <taxon>Fungi</taxon>
        <taxon>Dikarya</taxon>
        <taxon>Basidiomycota</taxon>
        <taxon>Pucciniomycotina</taxon>
        <taxon>Pucciniomycetes</taxon>
        <taxon>Pucciniales</taxon>
        <taxon>Pucciniaceae</taxon>
        <taxon>Puccinia</taxon>
    </lineage>
</organism>
<feature type="region of interest" description="Disordered" evidence="1">
    <location>
        <begin position="1"/>
        <end position="54"/>
    </location>
</feature>
<sequence length="54" mass="6174">MPSAEIDMTKSQISNDEETETNPYKRPTSQTQSTTVMINTHRCRRSRTKQASSL</sequence>
<keyword evidence="3" id="KW-1185">Reference proteome</keyword>
<dbReference type="EMBL" id="VSWC01000106">
    <property type="protein sequence ID" value="KAA1085437.1"/>
    <property type="molecule type" value="Genomic_DNA"/>
</dbReference>
<evidence type="ECO:0000256" key="1">
    <source>
        <dbReference type="SAM" id="MobiDB-lite"/>
    </source>
</evidence>
<comment type="caution">
    <text evidence="2">The sequence shown here is derived from an EMBL/GenBank/DDBJ whole genome shotgun (WGS) entry which is preliminary data.</text>
</comment>
<evidence type="ECO:0000313" key="3">
    <source>
        <dbReference type="Proteomes" id="UP000324748"/>
    </source>
</evidence>
<protein>
    <submittedName>
        <fullName evidence="2">Uncharacterized protein</fullName>
    </submittedName>
</protein>
<gene>
    <name evidence="2" type="ORF">PGT21_007188</name>
</gene>
<dbReference type="AlphaFoldDB" id="A0A5B0N806"/>
<reference evidence="2 3" key="1">
    <citation type="submission" date="2019-05" db="EMBL/GenBank/DDBJ databases">
        <title>Emergence of the Ug99 lineage of the wheat stem rust pathogen through somatic hybridization.</title>
        <authorList>
            <person name="Li F."/>
            <person name="Upadhyaya N.M."/>
            <person name="Sperschneider J."/>
            <person name="Matny O."/>
            <person name="Nguyen-Phuc H."/>
            <person name="Mago R."/>
            <person name="Raley C."/>
            <person name="Miller M.E."/>
            <person name="Silverstein K.A.T."/>
            <person name="Henningsen E."/>
            <person name="Hirsch C.D."/>
            <person name="Visser B."/>
            <person name="Pretorius Z.A."/>
            <person name="Steffenson B.J."/>
            <person name="Schwessinger B."/>
            <person name="Dodds P.N."/>
            <person name="Figueroa M."/>
        </authorList>
    </citation>
    <scope>NUCLEOTIDE SEQUENCE [LARGE SCALE GENOMIC DNA]</scope>
    <source>
        <strain evidence="2">21-0</strain>
    </source>
</reference>
<proteinExistence type="predicted"/>
<dbReference type="Proteomes" id="UP000324748">
    <property type="component" value="Unassembled WGS sequence"/>
</dbReference>
<evidence type="ECO:0000313" key="2">
    <source>
        <dbReference type="EMBL" id="KAA1085437.1"/>
    </source>
</evidence>